<evidence type="ECO:0000256" key="1">
    <source>
        <dbReference type="ARBA" id="ARBA00004173"/>
    </source>
</evidence>
<evidence type="ECO:0000256" key="5">
    <source>
        <dbReference type="ARBA" id="ARBA00037378"/>
    </source>
</evidence>
<dbReference type="GO" id="GO:0005739">
    <property type="term" value="C:mitochondrion"/>
    <property type="evidence" value="ECO:0007669"/>
    <property type="project" value="UniProtKB-SubCell"/>
</dbReference>
<organism evidence="7 8">
    <name type="scientific">Nyctereutes procyonoides</name>
    <name type="common">Raccoon dog</name>
    <name type="synonym">Canis procyonoides</name>
    <dbReference type="NCBI Taxonomy" id="34880"/>
    <lineage>
        <taxon>Eukaryota</taxon>
        <taxon>Metazoa</taxon>
        <taxon>Chordata</taxon>
        <taxon>Craniata</taxon>
        <taxon>Vertebrata</taxon>
        <taxon>Euteleostomi</taxon>
        <taxon>Mammalia</taxon>
        <taxon>Eutheria</taxon>
        <taxon>Laurasiatheria</taxon>
        <taxon>Carnivora</taxon>
        <taxon>Caniformia</taxon>
        <taxon>Canidae</taxon>
        <taxon>Nyctereutes</taxon>
    </lineage>
</organism>
<accession>A0A811Z1D8</accession>
<dbReference type="InterPro" id="IPR007972">
    <property type="entry name" value="Mtfr1"/>
</dbReference>
<comment type="similarity">
    <text evidence="2">Belongs to the MTFR1 family.</text>
</comment>
<keyword evidence="8" id="KW-1185">Reference proteome</keyword>
<gene>
    <name evidence="7" type="ORF">NYPRO_LOCUS14934</name>
</gene>
<keyword evidence="3" id="KW-0809">Transit peptide</keyword>
<dbReference type="PANTHER" id="PTHR14215:SF1">
    <property type="entry name" value="MITOCHONDRIAL FISSION REGULATOR 1"/>
    <property type="match status" value="1"/>
</dbReference>
<comment type="subcellular location">
    <subcellularLocation>
        <location evidence="1">Mitochondrion</location>
    </subcellularLocation>
</comment>
<sequence>MLGWIKCLIRMFFQQVGLYGSSQNIVRKIGTNMSLIHPTAEWSPMYSTRQRTEVRSRQPLQDDLSFFEKPPSRQFSSLNLSPEEPQLQHWQMRNHCRRSEPLKMSLQLSAQNAKIVTLHKRQKLISGDLDSTISNSPKKPDMPSMLEILKYMNSVKLSPNWWMLTDTAALTAETLRKKLAYQHQRDSQGELEKGIPKSDSEATLETVLFGPHMLKSIEKMKVLFIF</sequence>
<dbReference type="PANTHER" id="PTHR14215">
    <property type="entry name" value="PROTEIN OF UNKNOWN FUNCTION DUF729"/>
    <property type="match status" value="1"/>
</dbReference>
<keyword evidence="4" id="KW-0496">Mitochondrion</keyword>
<dbReference type="EMBL" id="CAJHUB010000754">
    <property type="protein sequence ID" value="CAD7682142.1"/>
    <property type="molecule type" value="Genomic_DNA"/>
</dbReference>
<comment type="caution">
    <text evidence="7">The sequence shown here is derived from an EMBL/GenBank/DDBJ whole genome shotgun (WGS) entry which is preliminary data.</text>
</comment>
<reference evidence="7" key="1">
    <citation type="submission" date="2020-12" db="EMBL/GenBank/DDBJ databases">
        <authorList>
            <consortium name="Molecular Ecology Group"/>
        </authorList>
    </citation>
    <scope>NUCLEOTIDE SEQUENCE</scope>
    <source>
        <strain evidence="7">TBG_1078</strain>
    </source>
</reference>
<evidence type="ECO:0000313" key="7">
    <source>
        <dbReference type="EMBL" id="CAD7682142.1"/>
    </source>
</evidence>
<dbReference type="AlphaFoldDB" id="A0A811Z1D8"/>
<protein>
    <recommendedName>
        <fullName evidence="6">Mitochondrial fission regulator 1</fullName>
    </recommendedName>
</protein>
<name>A0A811Z1D8_NYCPR</name>
<dbReference type="Proteomes" id="UP000645828">
    <property type="component" value="Unassembled WGS sequence"/>
</dbReference>
<evidence type="ECO:0000256" key="3">
    <source>
        <dbReference type="ARBA" id="ARBA00022946"/>
    </source>
</evidence>
<evidence type="ECO:0000256" key="6">
    <source>
        <dbReference type="ARBA" id="ARBA00039282"/>
    </source>
</evidence>
<dbReference type="GO" id="GO:0009060">
    <property type="term" value="P:aerobic respiration"/>
    <property type="evidence" value="ECO:0007669"/>
    <property type="project" value="TreeGrafter"/>
</dbReference>
<dbReference type="GO" id="GO:0000266">
    <property type="term" value="P:mitochondrial fission"/>
    <property type="evidence" value="ECO:0007669"/>
    <property type="project" value="TreeGrafter"/>
</dbReference>
<evidence type="ECO:0000313" key="8">
    <source>
        <dbReference type="Proteomes" id="UP000645828"/>
    </source>
</evidence>
<proteinExistence type="inferred from homology"/>
<evidence type="ECO:0000256" key="2">
    <source>
        <dbReference type="ARBA" id="ARBA00005807"/>
    </source>
</evidence>
<comment type="function">
    <text evidence="5">May play a role in mitochondrial aerobic respiration. May also regulate mitochondrial organization and fission.</text>
</comment>
<evidence type="ECO:0000256" key="4">
    <source>
        <dbReference type="ARBA" id="ARBA00023128"/>
    </source>
</evidence>